<organism evidence="1 2">
    <name type="scientific">Gracilibacillus dipsosauri</name>
    <dbReference type="NCBI Taxonomy" id="178340"/>
    <lineage>
        <taxon>Bacteria</taxon>
        <taxon>Bacillati</taxon>
        <taxon>Bacillota</taxon>
        <taxon>Bacilli</taxon>
        <taxon>Bacillales</taxon>
        <taxon>Bacillaceae</taxon>
        <taxon>Gracilibacillus</taxon>
    </lineage>
</organism>
<dbReference type="RefSeq" id="WP_109985435.1">
    <property type="nucleotide sequence ID" value="NZ_JAJUIE010000098.1"/>
</dbReference>
<sequence>MTEHEHDNHIVNHFLESDNELPIYVIYQQLKGYPNEIDNMRLICLHCKSDHNQRVAMEYLYAVGLLEELHDVIAKNRTSIHKKNRTAALAYQLMYDRKNLSNKQVKPKMIRQSIKEINRIEAEADDDIFPILKDLLHIYCYFDMHQYGKIGLYNDRIKIGLDRLMDPLLRELLEHRLDETLFIYHWKRNELILSRKYGYRLLANTNNDYKKIDIHNMLAQGYLFESYEQAIQHAHFALELAKKTANARAVYGLTNYTIPFISAYYRKTEGLVTENKAEQAHIALANGNVEECISILEEFNELTPFQQYYLGMARKDKHLLKQSYQRFIYERDDYFYAKLPLQALNALDQ</sequence>
<evidence type="ECO:0000313" key="2">
    <source>
        <dbReference type="Proteomes" id="UP000245624"/>
    </source>
</evidence>
<dbReference type="InterPro" id="IPR047705">
    <property type="entry name" value="AimR-like"/>
</dbReference>
<dbReference type="Pfam" id="PF22871">
    <property type="entry name" value="AimR"/>
    <property type="match status" value="1"/>
</dbReference>
<dbReference type="AlphaFoldDB" id="A0A317KUK0"/>
<dbReference type="OrthoDB" id="2692106at2"/>
<name>A0A317KUK0_9BACI</name>
<keyword evidence="2" id="KW-1185">Reference proteome</keyword>
<reference evidence="1 2" key="1">
    <citation type="submission" date="2018-05" db="EMBL/GenBank/DDBJ databases">
        <title>Genomic analysis of Gracilibacillus dipsosauri DD1 reveals novel features of a salt-tolerant amylase.</title>
        <authorList>
            <person name="Deutch C.E."/>
            <person name="Yang S."/>
        </authorList>
    </citation>
    <scope>NUCLEOTIDE SEQUENCE [LARGE SCALE GENOMIC DNA]</scope>
    <source>
        <strain evidence="1 2">DD1</strain>
    </source>
</reference>
<comment type="caution">
    <text evidence="1">The sequence shown here is derived from an EMBL/GenBank/DDBJ whole genome shotgun (WGS) entry which is preliminary data.</text>
</comment>
<dbReference type="Proteomes" id="UP000245624">
    <property type="component" value="Unassembled WGS sequence"/>
</dbReference>
<dbReference type="EMBL" id="QGTD01000019">
    <property type="protein sequence ID" value="PWU67016.1"/>
    <property type="molecule type" value="Genomic_DNA"/>
</dbReference>
<evidence type="ECO:0000313" key="1">
    <source>
        <dbReference type="EMBL" id="PWU67016.1"/>
    </source>
</evidence>
<gene>
    <name evidence="1" type="ORF">DLJ74_17490</name>
</gene>
<protein>
    <submittedName>
        <fullName evidence="1">Uncharacterized protein</fullName>
    </submittedName>
</protein>
<proteinExistence type="predicted"/>
<accession>A0A317KUK0</accession>
<dbReference type="NCBIfam" id="NF038310">
    <property type="entry name" value="lysogeny_AimR"/>
    <property type="match status" value="1"/>
</dbReference>